<proteinExistence type="predicted"/>
<comment type="caution">
    <text evidence="2">The sequence shown here is derived from an EMBL/GenBank/DDBJ whole genome shotgun (WGS) entry which is preliminary data.</text>
</comment>
<feature type="region of interest" description="Disordered" evidence="1">
    <location>
        <begin position="1"/>
        <end position="20"/>
    </location>
</feature>
<dbReference type="AlphaFoldDB" id="A0A6A4ZFW9"/>
<feature type="non-terminal residue" evidence="2">
    <location>
        <position position="67"/>
    </location>
</feature>
<evidence type="ECO:0000256" key="1">
    <source>
        <dbReference type="SAM" id="MobiDB-lite"/>
    </source>
</evidence>
<dbReference type="EMBL" id="VJMI01019709">
    <property type="protein sequence ID" value="KAF0706638.1"/>
    <property type="molecule type" value="Genomic_DNA"/>
</dbReference>
<organism evidence="2 3">
    <name type="scientific">Aphanomyces astaci</name>
    <name type="common">Crayfish plague agent</name>
    <dbReference type="NCBI Taxonomy" id="112090"/>
    <lineage>
        <taxon>Eukaryota</taxon>
        <taxon>Sar</taxon>
        <taxon>Stramenopiles</taxon>
        <taxon>Oomycota</taxon>
        <taxon>Saprolegniomycetes</taxon>
        <taxon>Saprolegniales</taxon>
        <taxon>Verrucalvaceae</taxon>
        <taxon>Aphanomyces</taxon>
    </lineage>
</organism>
<name>A0A6A4ZFW9_APHAT</name>
<protein>
    <submittedName>
        <fullName evidence="2">Uncharacterized protein</fullName>
    </submittedName>
</protein>
<reference evidence="2 3" key="1">
    <citation type="submission" date="2019-06" db="EMBL/GenBank/DDBJ databases">
        <title>Genomics analysis of Aphanomyces spp. identifies a new class of oomycete effector associated with host adaptation.</title>
        <authorList>
            <person name="Gaulin E."/>
        </authorList>
    </citation>
    <scope>NUCLEOTIDE SEQUENCE [LARGE SCALE GENOMIC DNA]</scope>
    <source>
        <strain evidence="2 3">E</strain>
    </source>
</reference>
<feature type="compositionally biased region" description="Basic residues" evidence="1">
    <location>
        <begin position="8"/>
        <end position="19"/>
    </location>
</feature>
<gene>
    <name evidence="2" type="ORF">AaE_014017</name>
</gene>
<accession>A0A6A4ZFW9</accession>
<evidence type="ECO:0000313" key="2">
    <source>
        <dbReference type="EMBL" id="KAF0706638.1"/>
    </source>
</evidence>
<sequence>MAAYMKASKPRGRATKHSGRATIHVQGIAESNNFSRELVDFMASVRHGEHFLTTAHLVTWLKTYQPE</sequence>
<dbReference type="Proteomes" id="UP000469452">
    <property type="component" value="Unassembled WGS sequence"/>
</dbReference>
<evidence type="ECO:0000313" key="3">
    <source>
        <dbReference type="Proteomes" id="UP000469452"/>
    </source>
</evidence>